<dbReference type="PRINTS" id="PR00778">
    <property type="entry name" value="HTHARSR"/>
</dbReference>
<dbReference type="PANTHER" id="PTHR43132">
    <property type="entry name" value="ARSENICAL RESISTANCE OPERON REPRESSOR ARSR-RELATED"/>
    <property type="match status" value="1"/>
</dbReference>
<dbReference type="Gene3D" id="1.10.10.10">
    <property type="entry name" value="Winged helix-like DNA-binding domain superfamily/Winged helix DNA-binding domain"/>
    <property type="match status" value="1"/>
</dbReference>
<comment type="caution">
    <text evidence="5">The sequence shown here is derived from an EMBL/GenBank/DDBJ whole genome shotgun (WGS) entry which is preliminary data.</text>
</comment>
<evidence type="ECO:0000313" key="5">
    <source>
        <dbReference type="EMBL" id="KJF18233.1"/>
    </source>
</evidence>
<dbReference type="InterPro" id="IPR011991">
    <property type="entry name" value="ArsR-like_HTH"/>
</dbReference>
<evidence type="ECO:0000256" key="3">
    <source>
        <dbReference type="ARBA" id="ARBA00023163"/>
    </source>
</evidence>
<evidence type="ECO:0000313" key="6">
    <source>
        <dbReference type="Proteomes" id="UP000032360"/>
    </source>
</evidence>
<dbReference type="InterPro" id="IPR001845">
    <property type="entry name" value="HTH_ArsR_DNA-bd_dom"/>
</dbReference>
<proteinExistence type="predicted"/>
<gene>
    <name evidence="5" type="primary">czrA</name>
    <name evidence="5" type="ORF">AXFE_08830</name>
</gene>
<evidence type="ECO:0000256" key="2">
    <source>
        <dbReference type="ARBA" id="ARBA00023125"/>
    </source>
</evidence>
<dbReference type="Proteomes" id="UP000032360">
    <property type="component" value="Unassembled WGS sequence"/>
</dbReference>
<dbReference type="PROSITE" id="PS50987">
    <property type="entry name" value="HTH_ARSR_2"/>
    <property type="match status" value="1"/>
</dbReference>
<dbReference type="AlphaFoldDB" id="A0A0D8HJX3"/>
<dbReference type="GO" id="GO:0003700">
    <property type="term" value="F:DNA-binding transcription factor activity"/>
    <property type="evidence" value="ECO:0007669"/>
    <property type="project" value="InterPro"/>
</dbReference>
<dbReference type="InterPro" id="IPR036390">
    <property type="entry name" value="WH_DNA-bd_sf"/>
</dbReference>
<dbReference type="EMBL" id="JXYS01000022">
    <property type="protein sequence ID" value="KJF18233.1"/>
    <property type="molecule type" value="Genomic_DNA"/>
</dbReference>
<dbReference type="PANTHER" id="PTHR43132:SF2">
    <property type="entry name" value="ARSENICAL RESISTANCE OPERON REPRESSOR ARSR-RELATED"/>
    <property type="match status" value="1"/>
</dbReference>
<dbReference type="Pfam" id="PF01022">
    <property type="entry name" value="HTH_5"/>
    <property type="match status" value="1"/>
</dbReference>
<reference evidence="5 6" key="1">
    <citation type="submission" date="2015-01" db="EMBL/GenBank/DDBJ databases">
        <title>Draft genome of the acidophilic iron oxidizer Acidithrix ferrooxidans strain Py-F3.</title>
        <authorList>
            <person name="Poehlein A."/>
            <person name="Eisen S."/>
            <person name="Schloemann M."/>
            <person name="Johnson B.D."/>
            <person name="Daniel R."/>
            <person name="Muehling M."/>
        </authorList>
    </citation>
    <scope>NUCLEOTIDE SEQUENCE [LARGE SCALE GENOMIC DNA]</scope>
    <source>
        <strain evidence="5 6">Py-F3</strain>
    </source>
</reference>
<evidence type="ECO:0000259" key="4">
    <source>
        <dbReference type="PROSITE" id="PS50987"/>
    </source>
</evidence>
<dbReference type="GO" id="GO:0003677">
    <property type="term" value="F:DNA binding"/>
    <property type="evidence" value="ECO:0007669"/>
    <property type="project" value="UniProtKB-KW"/>
</dbReference>
<feature type="domain" description="HTH arsR-type" evidence="4">
    <location>
        <begin position="27"/>
        <end position="121"/>
    </location>
</feature>
<keyword evidence="3" id="KW-0804">Transcription</keyword>
<name>A0A0D8HJX3_9ACTN</name>
<dbReference type="NCBIfam" id="NF033788">
    <property type="entry name" value="HTH_metalloreg"/>
    <property type="match status" value="1"/>
</dbReference>
<accession>A0A0D8HJX3</accession>
<protein>
    <submittedName>
        <fullName evidence="5">HTH-type transcriptional repressor CzrA</fullName>
    </submittedName>
</protein>
<keyword evidence="6" id="KW-1185">Reference proteome</keyword>
<dbReference type="SMART" id="SM00418">
    <property type="entry name" value="HTH_ARSR"/>
    <property type="match status" value="1"/>
</dbReference>
<sequence length="133" mass="15087">MQSTDVKFRKVLRVMNDVKELELSIPGVSDTRLVLAKFFRAIADPNRLLLLEFLVSCEHTGNECVAHVRLAQSRVSSHLQCLVNCGFVRVRREGHFAYYRVVDERVIDLVEIGREIASDHSGTILECTRVTSS</sequence>
<keyword evidence="1" id="KW-0805">Transcription regulation</keyword>
<evidence type="ECO:0000256" key="1">
    <source>
        <dbReference type="ARBA" id="ARBA00023015"/>
    </source>
</evidence>
<dbReference type="InterPro" id="IPR051011">
    <property type="entry name" value="Metal_resp_trans_reg"/>
</dbReference>
<keyword evidence="2" id="KW-0238">DNA-binding</keyword>
<dbReference type="InterPro" id="IPR036388">
    <property type="entry name" value="WH-like_DNA-bd_sf"/>
</dbReference>
<organism evidence="5 6">
    <name type="scientific">Acidithrix ferrooxidans</name>
    <dbReference type="NCBI Taxonomy" id="1280514"/>
    <lineage>
        <taxon>Bacteria</taxon>
        <taxon>Bacillati</taxon>
        <taxon>Actinomycetota</taxon>
        <taxon>Acidimicrobiia</taxon>
        <taxon>Acidimicrobiales</taxon>
        <taxon>Acidimicrobiaceae</taxon>
        <taxon>Acidithrix</taxon>
    </lineage>
</organism>
<dbReference type="SUPFAM" id="SSF46785">
    <property type="entry name" value="Winged helix' DNA-binding domain"/>
    <property type="match status" value="1"/>
</dbReference>
<dbReference type="CDD" id="cd00090">
    <property type="entry name" value="HTH_ARSR"/>
    <property type="match status" value="1"/>
</dbReference>